<proteinExistence type="predicted"/>
<evidence type="ECO:0000259" key="3">
    <source>
        <dbReference type="PROSITE" id="PS50158"/>
    </source>
</evidence>
<sequence length="233" mass="26253">MTNALEKKDATYQDTIAALEKHFGQDALAALVSAAFAFLNFASDKEADPCKRLTKYNTVFARVPTKEWEPDGFTQLLMIVRGLSDKYRETIYQKMKEKYGSRGGNLLTLDDLRGEIKNLGTAKAMGQGKGEEGNQEFGARTEKKKPLRREYDSSQSEGNLQRQMMCFHCGCLGHFANKCELTEEKLKEKREMDAKFLQKIKAKKEKGEEKTCTEHAQSARAYIQAGAALTGER</sequence>
<organism evidence="4">
    <name type="scientific">Chromera velia CCMP2878</name>
    <dbReference type="NCBI Taxonomy" id="1169474"/>
    <lineage>
        <taxon>Eukaryota</taxon>
        <taxon>Sar</taxon>
        <taxon>Alveolata</taxon>
        <taxon>Colpodellida</taxon>
        <taxon>Chromeraceae</taxon>
        <taxon>Chromera</taxon>
    </lineage>
</organism>
<reference evidence="4" key="1">
    <citation type="submission" date="2014-11" db="EMBL/GenBank/DDBJ databases">
        <authorList>
            <person name="Otto D Thomas"/>
            <person name="Naeem Raeece"/>
        </authorList>
    </citation>
    <scope>NUCLEOTIDE SEQUENCE</scope>
</reference>
<evidence type="ECO:0000256" key="2">
    <source>
        <dbReference type="SAM" id="MobiDB-lite"/>
    </source>
</evidence>
<dbReference type="VEuPathDB" id="CryptoDB:Cvel_6223"/>
<dbReference type="GO" id="GO:0003676">
    <property type="term" value="F:nucleic acid binding"/>
    <property type="evidence" value="ECO:0007669"/>
    <property type="project" value="InterPro"/>
</dbReference>
<dbReference type="AlphaFoldDB" id="A0A0G4HBL1"/>
<feature type="region of interest" description="Disordered" evidence="2">
    <location>
        <begin position="123"/>
        <end position="156"/>
    </location>
</feature>
<name>A0A0G4HBL1_9ALVE</name>
<feature type="domain" description="CCHC-type" evidence="3">
    <location>
        <begin position="166"/>
        <end position="179"/>
    </location>
</feature>
<dbReference type="InterPro" id="IPR036875">
    <property type="entry name" value="Znf_CCHC_sf"/>
</dbReference>
<dbReference type="GO" id="GO:0008270">
    <property type="term" value="F:zinc ion binding"/>
    <property type="evidence" value="ECO:0007669"/>
    <property type="project" value="UniProtKB-KW"/>
</dbReference>
<keyword evidence="1" id="KW-0862">Zinc</keyword>
<gene>
    <name evidence="4" type="ORF">Cvel_6223</name>
</gene>
<dbReference type="EMBL" id="CDMZ01002224">
    <property type="protein sequence ID" value="CEM41388.1"/>
    <property type="molecule type" value="Genomic_DNA"/>
</dbReference>
<dbReference type="InterPro" id="IPR001878">
    <property type="entry name" value="Znf_CCHC"/>
</dbReference>
<dbReference type="PhylomeDB" id="A0A0G4HBL1"/>
<protein>
    <recommendedName>
        <fullName evidence="3">CCHC-type domain-containing protein</fullName>
    </recommendedName>
</protein>
<keyword evidence="1" id="KW-0479">Metal-binding</keyword>
<keyword evidence="1" id="KW-0863">Zinc-finger</keyword>
<dbReference type="SUPFAM" id="SSF57756">
    <property type="entry name" value="Retrovirus zinc finger-like domains"/>
    <property type="match status" value="1"/>
</dbReference>
<evidence type="ECO:0000256" key="1">
    <source>
        <dbReference type="PROSITE-ProRule" id="PRU00047"/>
    </source>
</evidence>
<dbReference type="PROSITE" id="PS50158">
    <property type="entry name" value="ZF_CCHC"/>
    <property type="match status" value="1"/>
</dbReference>
<evidence type="ECO:0000313" key="4">
    <source>
        <dbReference type="EMBL" id="CEM41388.1"/>
    </source>
</evidence>
<accession>A0A0G4HBL1</accession>